<dbReference type="SUPFAM" id="SSF103473">
    <property type="entry name" value="MFS general substrate transporter"/>
    <property type="match status" value="1"/>
</dbReference>
<feature type="transmembrane region" description="Helical" evidence="7">
    <location>
        <begin position="441"/>
        <end position="460"/>
    </location>
</feature>
<feature type="transmembrane region" description="Helical" evidence="7">
    <location>
        <begin position="100"/>
        <end position="118"/>
    </location>
</feature>
<dbReference type="PANTHER" id="PTHR23503">
    <property type="entry name" value="SOLUTE CARRIER FAMILY 2"/>
    <property type="match status" value="1"/>
</dbReference>
<feature type="transmembrane region" description="Helical" evidence="7">
    <location>
        <begin position="158"/>
        <end position="179"/>
    </location>
</feature>
<dbReference type="InterPro" id="IPR005829">
    <property type="entry name" value="Sugar_transporter_CS"/>
</dbReference>
<feature type="transmembrane region" description="Helical" evidence="7">
    <location>
        <begin position="378"/>
        <end position="400"/>
    </location>
</feature>
<feature type="transmembrane region" description="Helical" evidence="7">
    <location>
        <begin position="124"/>
        <end position="146"/>
    </location>
</feature>
<dbReference type="InterPro" id="IPR020846">
    <property type="entry name" value="MFS_dom"/>
</dbReference>
<feature type="domain" description="Major facilitator superfamily (MFS) profile" evidence="8">
    <location>
        <begin position="11"/>
        <end position="494"/>
    </location>
</feature>
<reference evidence="9" key="1">
    <citation type="journal article" date="2020" name="Fungal Divers.">
        <title>Resolving the Mortierellaceae phylogeny through synthesis of multi-gene phylogenetics and phylogenomics.</title>
        <authorList>
            <person name="Vandepol N."/>
            <person name="Liber J."/>
            <person name="Desiro A."/>
            <person name="Na H."/>
            <person name="Kennedy M."/>
            <person name="Barry K."/>
            <person name="Grigoriev I.V."/>
            <person name="Miller A.N."/>
            <person name="O'Donnell K."/>
            <person name="Stajich J.E."/>
            <person name="Bonito G."/>
        </authorList>
    </citation>
    <scope>NUCLEOTIDE SEQUENCE</scope>
    <source>
        <strain evidence="9">REB-010B</strain>
    </source>
</reference>
<dbReference type="PRINTS" id="PR00171">
    <property type="entry name" value="SUGRTRNSPORT"/>
</dbReference>
<evidence type="ECO:0000256" key="4">
    <source>
        <dbReference type="ARBA" id="ARBA00022692"/>
    </source>
</evidence>
<keyword evidence="5 7" id="KW-1133">Transmembrane helix</keyword>
<feature type="transmembrane region" description="Helical" evidence="7">
    <location>
        <begin position="472"/>
        <end position="490"/>
    </location>
</feature>
<dbReference type="InterPro" id="IPR003663">
    <property type="entry name" value="Sugar/inositol_transpt"/>
</dbReference>
<dbReference type="InterPro" id="IPR036259">
    <property type="entry name" value="MFS_trans_sf"/>
</dbReference>
<dbReference type="GO" id="GO:0015149">
    <property type="term" value="F:hexose transmembrane transporter activity"/>
    <property type="evidence" value="ECO:0007669"/>
    <property type="project" value="TreeGrafter"/>
</dbReference>
<evidence type="ECO:0000256" key="3">
    <source>
        <dbReference type="ARBA" id="ARBA00022448"/>
    </source>
</evidence>
<evidence type="ECO:0000256" key="2">
    <source>
        <dbReference type="ARBA" id="ARBA00010992"/>
    </source>
</evidence>
<keyword evidence="6 7" id="KW-0472">Membrane</keyword>
<dbReference type="OrthoDB" id="4540492at2759"/>
<dbReference type="Pfam" id="PF00083">
    <property type="entry name" value="Sugar_tr"/>
    <property type="match status" value="2"/>
</dbReference>
<gene>
    <name evidence="9" type="ORF">BGZ99_002857</name>
</gene>
<feature type="transmembrane region" description="Helical" evidence="7">
    <location>
        <begin position="313"/>
        <end position="335"/>
    </location>
</feature>
<evidence type="ECO:0000256" key="1">
    <source>
        <dbReference type="ARBA" id="ARBA00004141"/>
    </source>
</evidence>
<evidence type="ECO:0000256" key="5">
    <source>
        <dbReference type="ARBA" id="ARBA00022989"/>
    </source>
</evidence>
<dbReference type="Proteomes" id="UP000738325">
    <property type="component" value="Unassembled WGS sequence"/>
</dbReference>
<feature type="transmembrane region" description="Helical" evidence="7">
    <location>
        <begin position="67"/>
        <end position="88"/>
    </location>
</feature>
<comment type="similarity">
    <text evidence="2">Belongs to the major facilitator superfamily. Sugar transporter (TC 2.A.1.1) family.</text>
</comment>
<protein>
    <recommendedName>
        <fullName evidence="8">Major facilitator superfamily (MFS) profile domain-containing protein</fullName>
    </recommendedName>
</protein>
<dbReference type="InterPro" id="IPR005828">
    <property type="entry name" value="MFS_sugar_transport-like"/>
</dbReference>
<sequence>MDSREAGFPKYMVYCGLLSALTSLSIGYVIGAPNVPETAIRGINGACGPYPYTIVNGFPNCFYFADLLWGFAVGSFCLGALAGGLAGGTIQNMIGRRKSMFYSNIIFIIGSLLLGFTYHQAQFIVGRIVIGLACGLGGVVAPTYLGEVSTIKGRGSMGTLYQLLIVVGILISNLIGLGLSTPPLWRVLLSLNAIPAMIQMFLLPTLVESPRWLVSKNRIPEARKALQKLRGEFNIDHEFEDIVQLILGRHTAGPTSTTRVTTAVGDSAFEESTLKVDPEVADTVVTTTEVTSGSSAPQGYSILRLFKSECRSLAVIGILMHFFQQASGINGLIYYSTSFLGDVFGAGNSKYITVGQSICNFLATIASVLLVDRTGRRTLLLISLGGLTFSCILLVIGAYVDVGILVVVAVFLYTAFFAIGLGPIPWLLLSELLPTYALSPASAVATAVNWGTNFVVGLVFPSLNAGLGNATFVLFGAFCALGFVYTLIFVPETRARSIEDIMAEKGVAPRTDYL</sequence>
<comment type="caution">
    <text evidence="9">The sequence shown here is derived from an EMBL/GenBank/DDBJ whole genome shotgun (WGS) entry which is preliminary data.</text>
</comment>
<proteinExistence type="inferred from homology"/>
<keyword evidence="4 7" id="KW-0812">Transmembrane</keyword>
<feature type="transmembrane region" description="Helical" evidence="7">
    <location>
        <begin position="185"/>
        <end position="207"/>
    </location>
</feature>
<evidence type="ECO:0000313" key="9">
    <source>
        <dbReference type="EMBL" id="KAG0323298.1"/>
    </source>
</evidence>
<organism evidence="9 10">
    <name type="scientific">Dissophora globulifera</name>
    <dbReference type="NCBI Taxonomy" id="979702"/>
    <lineage>
        <taxon>Eukaryota</taxon>
        <taxon>Fungi</taxon>
        <taxon>Fungi incertae sedis</taxon>
        <taxon>Mucoromycota</taxon>
        <taxon>Mortierellomycotina</taxon>
        <taxon>Mortierellomycetes</taxon>
        <taxon>Mortierellales</taxon>
        <taxon>Mortierellaceae</taxon>
        <taxon>Dissophora</taxon>
    </lineage>
</organism>
<dbReference type="EMBL" id="JAAAIP010000191">
    <property type="protein sequence ID" value="KAG0323298.1"/>
    <property type="molecule type" value="Genomic_DNA"/>
</dbReference>
<evidence type="ECO:0000256" key="7">
    <source>
        <dbReference type="SAM" id="Phobius"/>
    </source>
</evidence>
<evidence type="ECO:0000256" key="6">
    <source>
        <dbReference type="ARBA" id="ARBA00023136"/>
    </source>
</evidence>
<accession>A0A9P6RPS8</accession>
<feature type="transmembrane region" description="Helical" evidence="7">
    <location>
        <begin position="351"/>
        <end position="371"/>
    </location>
</feature>
<feature type="transmembrane region" description="Helical" evidence="7">
    <location>
        <begin position="406"/>
        <end position="429"/>
    </location>
</feature>
<dbReference type="PROSITE" id="PS50850">
    <property type="entry name" value="MFS"/>
    <property type="match status" value="1"/>
</dbReference>
<dbReference type="AlphaFoldDB" id="A0A9P6RPS8"/>
<keyword evidence="10" id="KW-1185">Reference proteome</keyword>
<name>A0A9P6RPS8_9FUNG</name>
<dbReference type="PANTHER" id="PTHR23503:SF8">
    <property type="entry name" value="FACILITATED GLUCOSE TRANSPORTER PROTEIN 1"/>
    <property type="match status" value="1"/>
</dbReference>
<dbReference type="GO" id="GO:0016020">
    <property type="term" value="C:membrane"/>
    <property type="evidence" value="ECO:0007669"/>
    <property type="project" value="UniProtKB-SubCell"/>
</dbReference>
<dbReference type="Gene3D" id="1.20.1250.20">
    <property type="entry name" value="MFS general substrate transporter like domains"/>
    <property type="match status" value="1"/>
</dbReference>
<evidence type="ECO:0000259" key="8">
    <source>
        <dbReference type="PROSITE" id="PS50850"/>
    </source>
</evidence>
<keyword evidence="3" id="KW-0813">Transport</keyword>
<comment type="subcellular location">
    <subcellularLocation>
        <location evidence="1">Membrane</location>
        <topology evidence="1">Multi-pass membrane protein</topology>
    </subcellularLocation>
</comment>
<dbReference type="InterPro" id="IPR045263">
    <property type="entry name" value="GLUT"/>
</dbReference>
<feature type="transmembrane region" description="Helical" evidence="7">
    <location>
        <begin position="12"/>
        <end position="31"/>
    </location>
</feature>
<evidence type="ECO:0000313" key="10">
    <source>
        <dbReference type="Proteomes" id="UP000738325"/>
    </source>
</evidence>
<dbReference type="PROSITE" id="PS00217">
    <property type="entry name" value="SUGAR_TRANSPORT_2"/>
    <property type="match status" value="1"/>
</dbReference>